<keyword evidence="1" id="KW-0812">Transmembrane</keyword>
<dbReference type="PANTHER" id="PTHR43798:SF33">
    <property type="entry name" value="HYDROLASE, PUTATIVE (AFU_ORTHOLOGUE AFUA_2G14860)-RELATED"/>
    <property type="match status" value="1"/>
</dbReference>
<keyword evidence="4" id="KW-1185">Reference proteome</keyword>
<dbReference type="InterPro" id="IPR050266">
    <property type="entry name" value="AB_hydrolase_sf"/>
</dbReference>
<evidence type="ECO:0000259" key="2">
    <source>
        <dbReference type="Pfam" id="PF00561"/>
    </source>
</evidence>
<evidence type="ECO:0000313" key="4">
    <source>
        <dbReference type="Proteomes" id="UP000317199"/>
    </source>
</evidence>
<gene>
    <name evidence="3" type="ORF">FKV23_09635</name>
</gene>
<sequence>MSPPTSRGLNARSVTRLAALALAVLSLLVYIDYRKDLRQAQARVATGSRIADTACGPIEYAAGGRGPAVMVVHGAGGGFDQGMLFSDDLVDQGYRVIAMSRFGYLRTPMPEDASAVAQAEAHACLLDALKIDSAALIGVSAGAPSAVQFALRHPARTTALVLLVPAIYAPRPGNAPPLKTPSGTRLLFDTALRSDFRMWAGLKVARRSMIDSILATPPEVVAHASSNEQMRAAQLLDMILPVSRRREGLINDAEVTSHLPRYELERIVAPTLAISVRDDQFGTFDGARYSASHIPNARFVGFENGGHVWIGHQQAVVAELSGFLLAEIPRRD</sequence>
<evidence type="ECO:0000256" key="1">
    <source>
        <dbReference type="SAM" id="Phobius"/>
    </source>
</evidence>
<dbReference type="OrthoDB" id="9779853at2"/>
<accession>A0A514BSE5</accession>
<dbReference type="GO" id="GO:0016787">
    <property type="term" value="F:hydrolase activity"/>
    <property type="evidence" value="ECO:0007669"/>
    <property type="project" value="UniProtKB-KW"/>
</dbReference>
<dbReference type="InterPro" id="IPR000073">
    <property type="entry name" value="AB_hydrolase_1"/>
</dbReference>
<evidence type="ECO:0000313" key="3">
    <source>
        <dbReference type="EMBL" id="QDH70322.1"/>
    </source>
</evidence>
<feature type="transmembrane region" description="Helical" evidence="1">
    <location>
        <begin position="14"/>
        <end position="33"/>
    </location>
</feature>
<dbReference type="RefSeq" id="WP_141623657.1">
    <property type="nucleotide sequence ID" value="NZ_CP041242.1"/>
</dbReference>
<protein>
    <submittedName>
        <fullName evidence="3">Alpha/beta hydrolase</fullName>
    </submittedName>
</protein>
<keyword evidence="3" id="KW-0378">Hydrolase</keyword>
<dbReference type="PANTHER" id="PTHR43798">
    <property type="entry name" value="MONOACYLGLYCEROL LIPASE"/>
    <property type="match status" value="1"/>
</dbReference>
<organism evidence="3 4">
    <name type="scientific">Marilutibacter alkalisoli</name>
    <dbReference type="NCBI Taxonomy" id="2591633"/>
    <lineage>
        <taxon>Bacteria</taxon>
        <taxon>Pseudomonadati</taxon>
        <taxon>Pseudomonadota</taxon>
        <taxon>Gammaproteobacteria</taxon>
        <taxon>Lysobacterales</taxon>
        <taxon>Lysobacteraceae</taxon>
        <taxon>Marilutibacter</taxon>
    </lineage>
</organism>
<name>A0A514BSE5_9GAMM</name>
<dbReference type="SUPFAM" id="SSF53474">
    <property type="entry name" value="alpha/beta-Hydrolases"/>
    <property type="match status" value="1"/>
</dbReference>
<dbReference type="GO" id="GO:0016020">
    <property type="term" value="C:membrane"/>
    <property type="evidence" value="ECO:0007669"/>
    <property type="project" value="TreeGrafter"/>
</dbReference>
<keyword evidence="1" id="KW-0472">Membrane</keyword>
<dbReference type="Gene3D" id="3.40.50.1820">
    <property type="entry name" value="alpha/beta hydrolase"/>
    <property type="match status" value="1"/>
</dbReference>
<dbReference type="InterPro" id="IPR029058">
    <property type="entry name" value="AB_hydrolase_fold"/>
</dbReference>
<dbReference type="Pfam" id="PF00561">
    <property type="entry name" value="Abhydrolase_1"/>
    <property type="match status" value="1"/>
</dbReference>
<dbReference type="Proteomes" id="UP000317199">
    <property type="component" value="Chromosome"/>
</dbReference>
<proteinExistence type="predicted"/>
<dbReference type="KEGG" id="lyj:FKV23_09635"/>
<dbReference type="AlphaFoldDB" id="A0A514BSE5"/>
<feature type="domain" description="AB hydrolase-1" evidence="2">
    <location>
        <begin position="67"/>
        <end position="308"/>
    </location>
</feature>
<dbReference type="EMBL" id="CP041242">
    <property type="protein sequence ID" value="QDH70322.1"/>
    <property type="molecule type" value="Genomic_DNA"/>
</dbReference>
<reference evidence="3 4" key="1">
    <citation type="submission" date="2019-06" db="EMBL/GenBank/DDBJ databases">
        <title>Lysobacter alkalisoli sp. nov. isolated from saline-alkali soil.</title>
        <authorList>
            <person name="Sun J.-Q."/>
            <person name="Xu L."/>
        </authorList>
    </citation>
    <scope>NUCLEOTIDE SEQUENCE [LARGE SCALE GENOMIC DNA]</scope>
    <source>
        <strain evidence="3 4">SJ-36</strain>
    </source>
</reference>
<keyword evidence="1" id="KW-1133">Transmembrane helix</keyword>
<dbReference type="PRINTS" id="PR00111">
    <property type="entry name" value="ABHYDROLASE"/>
</dbReference>